<dbReference type="AlphaFoldDB" id="A0A1G8NVA4"/>
<keyword evidence="1" id="KW-0472">Membrane</keyword>
<feature type="transmembrane region" description="Helical" evidence="1">
    <location>
        <begin position="265"/>
        <end position="284"/>
    </location>
</feature>
<evidence type="ECO:0000259" key="2">
    <source>
        <dbReference type="Pfam" id="PF00892"/>
    </source>
</evidence>
<organism evidence="3 4">
    <name type="scientific">Ferrimonas sediminum</name>
    <dbReference type="NCBI Taxonomy" id="718193"/>
    <lineage>
        <taxon>Bacteria</taxon>
        <taxon>Pseudomonadati</taxon>
        <taxon>Pseudomonadota</taxon>
        <taxon>Gammaproteobacteria</taxon>
        <taxon>Alteromonadales</taxon>
        <taxon>Ferrimonadaceae</taxon>
        <taxon>Ferrimonas</taxon>
    </lineage>
</organism>
<feature type="transmembrane region" description="Helical" evidence="1">
    <location>
        <begin position="123"/>
        <end position="140"/>
    </location>
</feature>
<feature type="transmembrane region" description="Helical" evidence="1">
    <location>
        <begin position="241"/>
        <end position="259"/>
    </location>
</feature>
<sequence>MFPKLALLVAFSIFGLMPLYLPLMPGADVVELISLRIVMSAVLLLSLMQWQGQSQRILYACRHNRPALLRCALAAPLLGVGGMLSTWAFSHNQILAASMGQFLSPLLSMVLAVVVFRDCLNRIQMLALMLATVAVVIQFHSHADSIILALVLGGLFAAYGALKKQVQLDTLTSLSLEQLVVLPPALLYLGYLWLNGDSVLQQGDGARIAYHLGFGILILTAVILVNYAVKRISFCHFSLMQYYDPSLQFLLAVWVFDEACHPNRLLGFILIWGGLAAVIGTELWRRHRRPSMATTPPS</sequence>
<dbReference type="InterPro" id="IPR037185">
    <property type="entry name" value="EmrE-like"/>
</dbReference>
<dbReference type="SUPFAM" id="SSF103481">
    <property type="entry name" value="Multidrug resistance efflux transporter EmrE"/>
    <property type="match status" value="2"/>
</dbReference>
<dbReference type="RefSeq" id="WP_090363267.1">
    <property type="nucleotide sequence ID" value="NZ_FNEM01000003.1"/>
</dbReference>
<feature type="transmembrane region" description="Helical" evidence="1">
    <location>
        <begin position="67"/>
        <end position="88"/>
    </location>
</feature>
<dbReference type="OrthoDB" id="369870at2"/>
<dbReference type="PANTHER" id="PTHR22911">
    <property type="entry name" value="ACYL-MALONYL CONDENSING ENZYME-RELATED"/>
    <property type="match status" value="1"/>
</dbReference>
<dbReference type="InterPro" id="IPR000620">
    <property type="entry name" value="EamA_dom"/>
</dbReference>
<dbReference type="GO" id="GO:0016020">
    <property type="term" value="C:membrane"/>
    <property type="evidence" value="ECO:0007669"/>
    <property type="project" value="InterPro"/>
</dbReference>
<reference evidence="4" key="1">
    <citation type="submission" date="2016-10" db="EMBL/GenBank/DDBJ databases">
        <authorList>
            <person name="Varghese N."/>
            <person name="Submissions S."/>
        </authorList>
    </citation>
    <scope>NUCLEOTIDE SEQUENCE [LARGE SCALE GENOMIC DNA]</scope>
    <source>
        <strain evidence="4">DSM 23317</strain>
    </source>
</reference>
<feature type="transmembrane region" description="Helical" evidence="1">
    <location>
        <begin position="29"/>
        <end position="47"/>
    </location>
</feature>
<dbReference type="PANTHER" id="PTHR22911:SF137">
    <property type="entry name" value="SOLUTE CARRIER FAMILY 35 MEMBER G2-RELATED"/>
    <property type="match status" value="1"/>
</dbReference>
<evidence type="ECO:0000256" key="1">
    <source>
        <dbReference type="SAM" id="Phobius"/>
    </source>
</evidence>
<feature type="domain" description="EamA" evidence="2">
    <location>
        <begin position="5"/>
        <end position="137"/>
    </location>
</feature>
<dbReference type="Proteomes" id="UP000199527">
    <property type="component" value="Unassembled WGS sequence"/>
</dbReference>
<dbReference type="Pfam" id="PF00892">
    <property type="entry name" value="EamA"/>
    <property type="match status" value="1"/>
</dbReference>
<feature type="transmembrane region" description="Helical" evidence="1">
    <location>
        <begin position="5"/>
        <end position="23"/>
    </location>
</feature>
<keyword evidence="1" id="KW-1133">Transmembrane helix</keyword>
<evidence type="ECO:0000313" key="4">
    <source>
        <dbReference type="Proteomes" id="UP000199527"/>
    </source>
</evidence>
<keyword evidence="1" id="KW-0812">Transmembrane</keyword>
<feature type="transmembrane region" description="Helical" evidence="1">
    <location>
        <begin position="94"/>
        <end position="116"/>
    </location>
</feature>
<feature type="transmembrane region" description="Helical" evidence="1">
    <location>
        <begin position="146"/>
        <end position="162"/>
    </location>
</feature>
<dbReference type="EMBL" id="FNEM01000003">
    <property type="protein sequence ID" value="SDI84133.1"/>
    <property type="molecule type" value="Genomic_DNA"/>
</dbReference>
<protein>
    <submittedName>
        <fullName evidence="3">RarD protein</fullName>
    </submittedName>
</protein>
<name>A0A1G8NVA4_9GAMM</name>
<gene>
    <name evidence="3" type="ORF">SAMN04488540_103246</name>
</gene>
<feature type="transmembrane region" description="Helical" evidence="1">
    <location>
        <begin position="208"/>
        <end position="229"/>
    </location>
</feature>
<evidence type="ECO:0000313" key="3">
    <source>
        <dbReference type="EMBL" id="SDI84133.1"/>
    </source>
</evidence>
<accession>A0A1G8NVA4</accession>
<proteinExistence type="predicted"/>
<feature type="transmembrane region" description="Helical" evidence="1">
    <location>
        <begin position="174"/>
        <end position="193"/>
    </location>
</feature>
<keyword evidence="4" id="KW-1185">Reference proteome</keyword>